<dbReference type="GO" id="GO:0006355">
    <property type="term" value="P:regulation of DNA-templated transcription"/>
    <property type="evidence" value="ECO:0007669"/>
    <property type="project" value="InterPro"/>
</dbReference>
<dbReference type="Pfam" id="PF07568">
    <property type="entry name" value="HisKA_2"/>
    <property type="match status" value="1"/>
</dbReference>
<dbReference type="NCBIfam" id="TIGR00229">
    <property type="entry name" value="sensory_box"/>
    <property type="match status" value="4"/>
</dbReference>
<name>A0A7Y9R1B2_9BURK</name>
<dbReference type="SUPFAM" id="SSF55785">
    <property type="entry name" value="PYP-like sensor domain (PAS domain)"/>
    <property type="match status" value="5"/>
</dbReference>
<dbReference type="InterPro" id="IPR013767">
    <property type="entry name" value="PAS_fold"/>
</dbReference>
<dbReference type="CDD" id="cd00130">
    <property type="entry name" value="PAS"/>
    <property type="match status" value="4"/>
</dbReference>
<comment type="caution">
    <text evidence="3">The sequence shown here is derived from an EMBL/GenBank/DDBJ whole genome shotgun (WGS) entry which is preliminary data.</text>
</comment>
<dbReference type="AlphaFoldDB" id="A0A7Y9R1B2"/>
<dbReference type="EMBL" id="JACCFH010000001">
    <property type="protein sequence ID" value="NYG33789.1"/>
    <property type="molecule type" value="Genomic_DNA"/>
</dbReference>
<dbReference type="Proteomes" id="UP000518288">
    <property type="component" value="Unassembled WGS sequence"/>
</dbReference>
<feature type="domain" description="PAC" evidence="2">
    <location>
        <begin position="584"/>
        <end position="635"/>
    </location>
</feature>
<sequence>MKLPLALLDALVESVLVFDDSARLVHANQAALRHLPCEPGMNLADLGPALGQPLQDRLRAVLAGGRIDAYFPPGSGAGSGPVLSRLDSGPWVLCLPPESTASAPSRMPLTLIERPLRELRAMLWAAPFPAMLQDEDFRLLDVNDAFLALTGRTREALIGTDPIALSPSDERDITRQDRDRLDREAAESIGPALRESRLIDSDGRARWVRSTRYATGGGVMGGRRLLMTVLQDTTSEHAAREQAERFSRELDHWFDLSPMGMALFDDRGLVLRANQGFEALAGGPLVDLSEASAPLRALLSWTQGAMAQPMAPGGAWVSSEGALPHADGQTRWVRALLRCDEVRAGRRRYMCMLEDRSAEDERDLAQARAEQLLGELSTILESSPAGIASLHGEVLFQCNSRFERMLGLAPGTAVGGTIRRLLAGGAQGALDQLDAVLDRGEQYETEVVVEDEDGARHWYAVTIRRTGPAGRQPLAIVVLSEITRLKTQQAELAHLAGEHERMAGVLGQQADRTRAVLDSVLVGIVTADEQGRISWLNRSARRMFGGDLGDFMGQPLHIVATDEAGHPFRRTVPLFGELRDGEALQFECRVQARDARTFWVVGNAVATLGLQGGREMTFALMDIDQRRQAESRIAEAQASLQRIIEAAPMAITVCDAATLRVLQINRAAAALCGLPAPAAVGRSLVQIHPPVAGASLQSDIDEALAHPQVVTPREYRIERDGRVEIWDARFLPLARSEDRVDQLLMVATDVTTQREAQRAELEAAIARRDMLVQEVHHRIKNNLQGVAGLMQQAVVRYPQVQPIIAEVVGQVQAIAQVYGLQVGNTGLLAVRSVIEAIAQSVQRTFGRTIALTVEGEPGWRWLLPEGESIPIALALNELFTNAVKHSPAGSVVVCRLLLEPQAVRVEIGNQGRLPAEFRLDRRPDTVSGLGLVSALLPRRSATLSLTQQQDQVVAAVRLAPPVVRPESATP</sequence>
<feature type="domain" description="PAS" evidence="1">
    <location>
        <begin position="636"/>
        <end position="707"/>
    </location>
</feature>
<dbReference type="PROSITE" id="PS50112">
    <property type="entry name" value="PAS"/>
    <property type="match status" value="3"/>
</dbReference>
<accession>A0A7Y9R1B2</accession>
<feature type="domain" description="PAS" evidence="1">
    <location>
        <begin position="509"/>
        <end position="554"/>
    </location>
</feature>
<dbReference type="PANTHER" id="PTHR44757:SF2">
    <property type="entry name" value="BIOFILM ARCHITECTURE MAINTENANCE PROTEIN MBAA"/>
    <property type="match status" value="1"/>
</dbReference>
<evidence type="ECO:0000259" key="2">
    <source>
        <dbReference type="PROSITE" id="PS50113"/>
    </source>
</evidence>
<evidence type="ECO:0000313" key="3">
    <source>
        <dbReference type="EMBL" id="NYG33789.1"/>
    </source>
</evidence>
<dbReference type="InterPro" id="IPR000014">
    <property type="entry name" value="PAS"/>
</dbReference>
<dbReference type="InterPro" id="IPR000700">
    <property type="entry name" value="PAS-assoc_C"/>
</dbReference>
<dbReference type="PROSITE" id="PS50113">
    <property type="entry name" value="PAC"/>
    <property type="match status" value="1"/>
</dbReference>
<dbReference type="InterPro" id="IPR052155">
    <property type="entry name" value="Biofilm_reg_signaling"/>
</dbReference>
<gene>
    <name evidence="3" type="ORF">BDD16_002775</name>
</gene>
<dbReference type="InterPro" id="IPR013656">
    <property type="entry name" value="PAS_4"/>
</dbReference>
<dbReference type="Pfam" id="PF08448">
    <property type="entry name" value="PAS_4"/>
    <property type="match status" value="2"/>
</dbReference>
<evidence type="ECO:0000259" key="1">
    <source>
        <dbReference type="PROSITE" id="PS50112"/>
    </source>
</evidence>
<dbReference type="Gene3D" id="3.30.565.10">
    <property type="entry name" value="Histidine kinase-like ATPase, C-terminal domain"/>
    <property type="match status" value="1"/>
</dbReference>
<organism evidence="3 4">
    <name type="scientific">Sphaerotilus montanus</name>
    <dbReference type="NCBI Taxonomy" id="522889"/>
    <lineage>
        <taxon>Bacteria</taxon>
        <taxon>Pseudomonadati</taxon>
        <taxon>Pseudomonadota</taxon>
        <taxon>Betaproteobacteria</taxon>
        <taxon>Burkholderiales</taxon>
        <taxon>Sphaerotilaceae</taxon>
        <taxon>Sphaerotilus</taxon>
    </lineage>
</organism>
<dbReference type="Pfam" id="PF13188">
    <property type="entry name" value="PAS_8"/>
    <property type="match status" value="1"/>
</dbReference>
<keyword evidence="4" id="KW-1185">Reference proteome</keyword>
<dbReference type="PANTHER" id="PTHR44757">
    <property type="entry name" value="DIGUANYLATE CYCLASE DGCP"/>
    <property type="match status" value="1"/>
</dbReference>
<dbReference type="InterPro" id="IPR036890">
    <property type="entry name" value="HATPase_C_sf"/>
</dbReference>
<protein>
    <recommendedName>
        <fullName evidence="5">PAS domain S-box protein</fullName>
    </recommendedName>
</protein>
<dbReference type="RefSeq" id="WP_179634518.1">
    <property type="nucleotide sequence ID" value="NZ_JACCFH010000001.1"/>
</dbReference>
<dbReference type="SUPFAM" id="SSF55874">
    <property type="entry name" value="ATPase domain of HSP90 chaperone/DNA topoisomerase II/histidine kinase"/>
    <property type="match status" value="1"/>
</dbReference>
<evidence type="ECO:0008006" key="5">
    <source>
        <dbReference type="Google" id="ProtNLM"/>
    </source>
</evidence>
<dbReference type="Gene3D" id="3.30.450.20">
    <property type="entry name" value="PAS domain"/>
    <property type="match status" value="4"/>
</dbReference>
<dbReference type="Pfam" id="PF00989">
    <property type="entry name" value="PAS"/>
    <property type="match status" value="2"/>
</dbReference>
<proteinExistence type="predicted"/>
<feature type="domain" description="PAS" evidence="1">
    <location>
        <begin position="115"/>
        <end position="184"/>
    </location>
</feature>
<dbReference type="InterPro" id="IPR035965">
    <property type="entry name" value="PAS-like_dom_sf"/>
</dbReference>
<dbReference type="SMART" id="SM00091">
    <property type="entry name" value="PAS"/>
    <property type="match status" value="6"/>
</dbReference>
<evidence type="ECO:0000313" key="4">
    <source>
        <dbReference type="Proteomes" id="UP000518288"/>
    </source>
</evidence>
<dbReference type="InterPro" id="IPR011495">
    <property type="entry name" value="Sig_transdc_His_kin_sub2_dim/P"/>
</dbReference>
<reference evidence="3 4" key="1">
    <citation type="submission" date="2020-07" db="EMBL/GenBank/DDBJ databases">
        <title>Genomic Encyclopedia of Archaeal and Bacterial Type Strains, Phase II (KMG-II): from individual species to whole genera.</title>
        <authorList>
            <person name="Goeker M."/>
        </authorList>
    </citation>
    <scope>NUCLEOTIDE SEQUENCE [LARGE SCALE GENOMIC DNA]</scope>
    <source>
        <strain evidence="3 4">DSM 21226</strain>
    </source>
</reference>